<evidence type="ECO:0000313" key="3">
    <source>
        <dbReference type="EMBL" id="GHB64752.1"/>
    </source>
</evidence>
<accession>A0A8J3G8G4</accession>
<evidence type="ECO:0000256" key="1">
    <source>
        <dbReference type="SAM" id="SignalP"/>
    </source>
</evidence>
<feature type="chain" id="PRO_5035237594" description="Outer membrane protein beta-barrel domain-containing protein" evidence="1">
    <location>
        <begin position="20"/>
        <end position="191"/>
    </location>
</feature>
<dbReference type="InterPro" id="IPR025665">
    <property type="entry name" value="Beta-barrel_OMP_2"/>
</dbReference>
<dbReference type="RefSeq" id="WP_189564010.1">
    <property type="nucleotide sequence ID" value="NZ_BMXF01000001.1"/>
</dbReference>
<feature type="domain" description="Outer membrane protein beta-barrel" evidence="2">
    <location>
        <begin position="19"/>
        <end position="167"/>
    </location>
</feature>
<sequence>MKKILILSLLAFSFSNLQAQAPSFGLKVGSNFSNLEVKDGASLDYITGIHLGGLAHVHLSRQWAIQPEVVFSSQGGSRTAGSLTNKFVLNYINVPVLFQYMFNNGFRLQAGPQLGFLLSARNKANSLEVDLENEYKSTDVSLPIGLGYLFDSGLGIDGRWVPGISQINKTGNTTTNNVFQLGLFYQFNNHK</sequence>
<dbReference type="Pfam" id="PF13568">
    <property type="entry name" value="OMP_b-brl_2"/>
    <property type="match status" value="1"/>
</dbReference>
<keyword evidence="4" id="KW-1185">Reference proteome</keyword>
<feature type="signal peptide" evidence="1">
    <location>
        <begin position="1"/>
        <end position="19"/>
    </location>
</feature>
<comment type="caution">
    <text evidence="3">The sequence shown here is derived from an EMBL/GenBank/DDBJ whole genome shotgun (WGS) entry which is preliminary data.</text>
</comment>
<proteinExistence type="predicted"/>
<name>A0A8J3G8G4_9BACT</name>
<reference evidence="3 4" key="1">
    <citation type="journal article" date="2014" name="Int. J. Syst. Evol. Microbiol.">
        <title>Complete genome sequence of Corynebacterium casei LMG S-19264T (=DSM 44701T), isolated from a smear-ripened cheese.</title>
        <authorList>
            <consortium name="US DOE Joint Genome Institute (JGI-PGF)"/>
            <person name="Walter F."/>
            <person name="Albersmeier A."/>
            <person name="Kalinowski J."/>
            <person name="Ruckert C."/>
        </authorList>
    </citation>
    <scope>NUCLEOTIDE SEQUENCE [LARGE SCALE GENOMIC DNA]</scope>
    <source>
        <strain evidence="3 4">KCTC 12866</strain>
    </source>
</reference>
<dbReference type="EMBL" id="BMXF01000001">
    <property type="protein sequence ID" value="GHB64752.1"/>
    <property type="molecule type" value="Genomic_DNA"/>
</dbReference>
<organism evidence="3 4">
    <name type="scientific">Persicitalea jodogahamensis</name>
    <dbReference type="NCBI Taxonomy" id="402147"/>
    <lineage>
        <taxon>Bacteria</taxon>
        <taxon>Pseudomonadati</taxon>
        <taxon>Bacteroidota</taxon>
        <taxon>Cytophagia</taxon>
        <taxon>Cytophagales</taxon>
        <taxon>Spirosomataceae</taxon>
        <taxon>Persicitalea</taxon>
    </lineage>
</organism>
<dbReference type="Proteomes" id="UP000598271">
    <property type="component" value="Unassembled WGS sequence"/>
</dbReference>
<gene>
    <name evidence="3" type="ORF">GCM10007390_18430</name>
</gene>
<keyword evidence="1" id="KW-0732">Signal</keyword>
<evidence type="ECO:0000259" key="2">
    <source>
        <dbReference type="Pfam" id="PF13568"/>
    </source>
</evidence>
<evidence type="ECO:0000313" key="4">
    <source>
        <dbReference type="Proteomes" id="UP000598271"/>
    </source>
</evidence>
<dbReference type="AlphaFoldDB" id="A0A8J3G8G4"/>
<protein>
    <recommendedName>
        <fullName evidence="2">Outer membrane protein beta-barrel domain-containing protein</fullName>
    </recommendedName>
</protein>